<dbReference type="AlphaFoldDB" id="A0A174K2N3"/>
<dbReference type="EMBL" id="CYZE01000017">
    <property type="protein sequence ID" value="CUP06393.1"/>
    <property type="molecule type" value="Genomic_DNA"/>
</dbReference>
<dbReference type="Gene3D" id="1.20.1330.10">
    <property type="entry name" value="f41 fragment of flagellin, N-terminal domain"/>
    <property type="match status" value="1"/>
</dbReference>
<feature type="domain" description="Flagellin N-terminal" evidence="2">
    <location>
        <begin position="3"/>
        <end position="137"/>
    </location>
</feature>
<dbReference type="PANTHER" id="PTHR42792">
    <property type="entry name" value="FLAGELLIN"/>
    <property type="match status" value="1"/>
</dbReference>
<dbReference type="Proteomes" id="UP000261257">
    <property type="component" value="Unassembled WGS sequence"/>
</dbReference>
<dbReference type="RefSeq" id="WP_055659073.1">
    <property type="nucleotide sequence ID" value="NZ_CABIXC010000017.1"/>
</dbReference>
<name>A0A174K2N3_9FIRM</name>
<dbReference type="PANTHER" id="PTHR42792:SF1">
    <property type="entry name" value="FLAGELLAR HOOK-ASSOCIATED PROTEIN 3"/>
    <property type="match status" value="1"/>
</dbReference>
<gene>
    <name evidence="3" type="primary">flgL</name>
    <name evidence="4" type="ORF">DXC39_18915</name>
    <name evidence="3" type="ORF">ERS852407_04851</name>
</gene>
<dbReference type="InterPro" id="IPR001029">
    <property type="entry name" value="Flagellin_N"/>
</dbReference>
<keyword evidence="3" id="KW-0969">Cilium</keyword>
<evidence type="ECO:0000313" key="6">
    <source>
        <dbReference type="Proteomes" id="UP000261257"/>
    </source>
</evidence>
<keyword evidence="3" id="KW-0966">Cell projection</keyword>
<dbReference type="SUPFAM" id="SSF64518">
    <property type="entry name" value="Phase 1 flagellin"/>
    <property type="match status" value="1"/>
</dbReference>
<protein>
    <submittedName>
        <fullName evidence="4">FgL, flagellar protein</fullName>
    </submittedName>
    <submittedName>
        <fullName evidence="3">Flagellin and related hook-associated protein-like protein</fullName>
    </submittedName>
</protein>
<organism evidence="3 5">
    <name type="scientific">Hungatella hathewayi</name>
    <dbReference type="NCBI Taxonomy" id="154046"/>
    <lineage>
        <taxon>Bacteria</taxon>
        <taxon>Bacillati</taxon>
        <taxon>Bacillota</taxon>
        <taxon>Clostridia</taxon>
        <taxon>Lachnospirales</taxon>
        <taxon>Lachnospiraceae</taxon>
        <taxon>Hungatella</taxon>
    </lineage>
</organism>
<keyword evidence="1" id="KW-0175">Coiled coil</keyword>
<feature type="coiled-coil region" evidence="1">
    <location>
        <begin position="271"/>
        <end position="301"/>
    </location>
</feature>
<evidence type="ECO:0000256" key="1">
    <source>
        <dbReference type="SAM" id="Coils"/>
    </source>
</evidence>
<dbReference type="EMBL" id="QSSQ01000021">
    <property type="protein sequence ID" value="RGM01743.1"/>
    <property type="molecule type" value="Genomic_DNA"/>
</dbReference>
<accession>A0A174K2N3</accession>
<dbReference type="GO" id="GO:0005198">
    <property type="term" value="F:structural molecule activity"/>
    <property type="evidence" value="ECO:0007669"/>
    <property type="project" value="InterPro"/>
</dbReference>
<proteinExistence type="predicted"/>
<dbReference type="Pfam" id="PF00669">
    <property type="entry name" value="Flagellin_N"/>
    <property type="match status" value="1"/>
</dbReference>
<dbReference type="InterPro" id="IPR001492">
    <property type="entry name" value="Flagellin"/>
</dbReference>
<keyword evidence="3" id="KW-0282">Flagellum</keyword>
<reference evidence="3 5" key="1">
    <citation type="submission" date="2015-09" db="EMBL/GenBank/DDBJ databases">
        <authorList>
            <consortium name="Pathogen Informatics"/>
        </authorList>
    </citation>
    <scope>NUCLEOTIDE SEQUENCE [LARGE SCALE GENOMIC DNA]</scope>
    <source>
        <strain evidence="3 5">2789STDY5608850</strain>
    </source>
</reference>
<reference evidence="4 6" key="2">
    <citation type="submission" date="2018-08" db="EMBL/GenBank/DDBJ databases">
        <title>A genome reference for cultivated species of the human gut microbiota.</title>
        <authorList>
            <person name="Zou Y."/>
            <person name="Xue W."/>
            <person name="Luo G."/>
        </authorList>
    </citation>
    <scope>NUCLEOTIDE SEQUENCE [LARGE SCALE GENOMIC DNA]</scope>
    <source>
        <strain evidence="4 6">TF05-11AC</strain>
    </source>
</reference>
<evidence type="ECO:0000313" key="4">
    <source>
        <dbReference type="EMBL" id="RGM01743.1"/>
    </source>
</evidence>
<evidence type="ECO:0000313" key="3">
    <source>
        <dbReference type="EMBL" id="CUP06393.1"/>
    </source>
</evidence>
<dbReference type="Proteomes" id="UP000095651">
    <property type="component" value="Unassembled WGS sequence"/>
</dbReference>
<dbReference type="GO" id="GO:0009288">
    <property type="term" value="C:bacterial-type flagellum"/>
    <property type="evidence" value="ECO:0007669"/>
    <property type="project" value="InterPro"/>
</dbReference>
<evidence type="ECO:0000313" key="5">
    <source>
        <dbReference type="Proteomes" id="UP000095651"/>
    </source>
</evidence>
<sequence length="327" mass="35410">MRITENMMTAMYNRNLQRNVANLASSNLKLTSQRQYNHVSEDPAAAAKAFTVRDQIARSEEHINTVKNAVGELDTADSNIATINSILETVFEKATRAGGASSQDSLDAIAEELGGLKEEILQTMNARYGDKFLFSGSANGEAPFTLDADGNLLFNGKAVDAYDPDDPATHFNENKPVYLDIGFGTYASGTNTAGTGIRISTSGVDVLGYGTDDQGLPNNLYSLIGKIEGQLKDGDKSGAMDTLTQLKKKQSNISIATSEIGTREKLLDRTKDRLESGLVNLKETQKNLEAVSVETEAVNNKSYETAWMVTLQLGSSIIPPSIFDFMK</sequence>
<evidence type="ECO:0000259" key="2">
    <source>
        <dbReference type="Pfam" id="PF00669"/>
    </source>
</evidence>